<dbReference type="AlphaFoldDB" id="A0A2I1A7T2"/>
<proteinExistence type="predicted"/>
<dbReference type="SUPFAM" id="SSF47413">
    <property type="entry name" value="lambda repressor-like DNA-binding domains"/>
    <property type="match status" value="1"/>
</dbReference>
<dbReference type="InterPro" id="IPR001387">
    <property type="entry name" value="Cro/C1-type_HTH"/>
</dbReference>
<name>A0A2I1A7T2_LATSK</name>
<dbReference type="Pfam" id="PF01381">
    <property type="entry name" value="HTH_3"/>
    <property type="match status" value="1"/>
</dbReference>
<dbReference type="PROSITE" id="PS50943">
    <property type="entry name" value="HTH_CROC1"/>
    <property type="match status" value="1"/>
</dbReference>
<dbReference type="RefSeq" id="WP_016264343.1">
    <property type="nucleotide sequence ID" value="NZ_BJLN01000011.1"/>
</dbReference>
<dbReference type="Proteomes" id="UP001179858">
    <property type="component" value="Chromosome"/>
</dbReference>
<sequence>MFGQLLHDKRVSRNLTMRQLADLLTQKYNIKVSSSMIFRWEKGAAPSLKALFIVATELQVDLNQLAIMIADSNLTRPETLS</sequence>
<gene>
    <name evidence="1" type="ORF">QBD03_00230</name>
</gene>
<dbReference type="InterPro" id="IPR010982">
    <property type="entry name" value="Lambda_DNA-bd_dom_sf"/>
</dbReference>
<reference evidence="1" key="1">
    <citation type="submission" date="2023-04" db="EMBL/GenBank/DDBJ databases">
        <title>Novel strain of Lactilactobacillus sakei and use thereof.</title>
        <authorList>
            <person name="Kim S.Y."/>
        </authorList>
    </citation>
    <scope>NUCLEOTIDE SEQUENCE</scope>
    <source>
        <strain evidence="1">HUP1</strain>
    </source>
</reference>
<organism evidence="1 2">
    <name type="scientific">Latilactobacillus sakei</name>
    <name type="common">Lactobacillus sakei</name>
    <dbReference type="NCBI Taxonomy" id="1599"/>
    <lineage>
        <taxon>Bacteria</taxon>
        <taxon>Bacillati</taxon>
        <taxon>Bacillota</taxon>
        <taxon>Bacilli</taxon>
        <taxon>Lactobacillales</taxon>
        <taxon>Lactobacillaceae</taxon>
        <taxon>Latilactobacillus</taxon>
    </lineage>
</organism>
<protein>
    <submittedName>
        <fullName evidence="1">Helix-turn-helix transcriptional regulator</fullName>
    </submittedName>
</protein>
<evidence type="ECO:0000313" key="2">
    <source>
        <dbReference type="Proteomes" id="UP001179858"/>
    </source>
</evidence>
<dbReference type="EMBL" id="CP122959">
    <property type="protein sequence ID" value="WGI19207.1"/>
    <property type="molecule type" value="Genomic_DNA"/>
</dbReference>
<accession>A0A2I1A7T2</accession>
<dbReference type="GO" id="GO:0003677">
    <property type="term" value="F:DNA binding"/>
    <property type="evidence" value="ECO:0007669"/>
    <property type="project" value="InterPro"/>
</dbReference>
<dbReference type="CDD" id="cd00093">
    <property type="entry name" value="HTH_XRE"/>
    <property type="match status" value="1"/>
</dbReference>
<evidence type="ECO:0000313" key="1">
    <source>
        <dbReference type="EMBL" id="WGI19207.1"/>
    </source>
</evidence>
<dbReference type="Gene3D" id="1.10.260.40">
    <property type="entry name" value="lambda repressor-like DNA-binding domains"/>
    <property type="match status" value="1"/>
</dbReference>